<dbReference type="CDD" id="cd03801">
    <property type="entry name" value="GT4_PimA-like"/>
    <property type="match status" value="1"/>
</dbReference>
<feature type="domain" description="Glycosyl transferase family 1" evidence="1">
    <location>
        <begin position="205"/>
        <end position="370"/>
    </location>
</feature>
<dbReference type="STRING" id="877455.Metbo_0721"/>
<reference evidence="4" key="1">
    <citation type="submission" date="2011-02" db="EMBL/GenBank/DDBJ databases">
        <title>Complete sequence of Methanobacterium sp. AL-21.</title>
        <authorList>
            <consortium name="US DOE Joint Genome Institute"/>
            <person name="Lucas S."/>
            <person name="Copeland A."/>
            <person name="Lapidus A."/>
            <person name="Cheng J.-F."/>
            <person name="Goodwin L."/>
            <person name="Pitluck S."/>
            <person name="Chertkov O."/>
            <person name="Detter J.C."/>
            <person name="Han C."/>
            <person name="Tapia R."/>
            <person name="Land M."/>
            <person name="Hauser L."/>
            <person name="Kyrpides N."/>
            <person name="Ivanova N."/>
            <person name="Mikhailova N."/>
            <person name="Pagani I."/>
            <person name="Cadillo-Quiroz H."/>
            <person name="Imachi H."/>
            <person name="Zinder S."/>
            <person name="Liu W."/>
            <person name="Woyke T."/>
        </authorList>
    </citation>
    <scope>NUCLEOTIDE SEQUENCE [LARGE SCALE GENOMIC DNA]</scope>
    <source>
        <strain evidence="4">AL-21</strain>
    </source>
</reference>
<dbReference type="EMBL" id="CP002551">
    <property type="protein sequence ID" value="ADZ08972.1"/>
    <property type="molecule type" value="Genomic_DNA"/>
</dbReference>
<evidence type="ECO:0000313" key="4">
    <source>
        <dbReference type="Proteomes" id="UP000007490"/>
    </source>
</evidence>
<dbReference type="KEGG" id="mel:Metbo_0721"/>
<dbReference type="PANTHER" id="PTHR45947">
    <property type="entry name" value="SULFOQUINOVOSYL TRANSFERASE SQD2"/>
    <property type="match status" value="1"/>
</dbReference>
<dbReference type="Proteomes" id="UP000007490">
    <property type="component" value="Chromosome"/>
</dbReference>
<dbReference type="InterPro" id="IPR028098">
    <property type="entry name" value="Glyco_trans_4-like_N"/>
</dbReference>
<dbReference type="Pfam" id="PF00534">
    <property type="entry name" value="Glycos_transf_1"/>
    <property type="match status" value="1"/>
</dbReference>
<dbReference type="InterPro" id="IPR050194">
    <property type="entry name" value="Glycosyltransferase_grp1"/>
</dbReference>
<evidence type="ECO:0000259" key="1">
    <source>
        <dbReference type="Pfam" id="PF00534"/>
    </source>
</evidence>
<protein>
    <submittedName>
        <fullName evidence="3">Glycosyl transferase group 1</fullName>
    </submittedName>
</protein>
<proteinExistence type="predicted"/>
<keyword evidence="4" id="KW-1185">Reference proteome</keyword>
<gene>
    <name evidence="3" type="ordered locus">Metbo_0721</name>
</gene>
<dbReference type="OrthoDB" id="132546at2157"/>
<dbReference type="SUPFAM" id="SSF53756">
    <property type="entry name" value="UDP-Glycosyltransferase/glycogen phosphorylase"/>
    <property type="match status" value="1"/>
</dbReference>
<dbReference type="InterPro" id="IPR001296">
    <property type="entry name" value="Glyco_trans_1"/>
</dbReference>
<dbReference type="Pfam" id="PF13439">
    <property type="entry name" value="Glyco_transf_4"/>
    <property type="match status" value="1"/>
</dbReference>
<dbReference type="AlphaFoldDB" id="F0TAU6"/>
<evidence type="ECO:0000259" key="2">
    <source>
        <dbReference type="Pfam" id="PF13439"/>
    </source>
</evidence>
<accession>F0TAU6</accession>
<keyword evidence="3" id="KW-0808">Transferase</keyword>
<evidence type="ECO:0000313" key="3">
    <source>
        <dbReference type="EMBL" id="ADZ08972.1"/>
    </source>
</evidence>
<dbReference type="GeneID" id="10277168"/>
<sequence>MKIGVITSAYPEYEDDPHGIFVHRLMKEVTKKGHEVHVLAPYTGKMTNFQLDGVYVQKFNYFYPKRFQKLAGRSGMIDNVKEGVFVKFQFCSFIIFNLINSYKKLKDMDIVHVQWPIPNGLGALFLKKISKIPYINTIHGEEVYLSKKYHTVFLIKLLVNNSSKTITNSSATLKTCLNEGLDKKKLDIIPFGVDTSFYKPLNIVKDKKIFQILSVGYLIERKGFMYLISSISEVSKKHENVRLKIVGSGPQEKQLKDLITKLQLEKYIEILGNIPNDELLKMYNSSDLFVLPSIIDSQGNTEGLGVVLIEAMACGLPVIGSNIGGIPDIISDGETGLLFPQKDVVELSKSIIKLIENRILMEKIADKGYQMVKTNFSWEKIAAQYIDCYEKIKK</sequence>
<dbReference type="eggNOG" id="arCOG01403">
    <property type="taxonomic scope" value="Archaea"/>
</dbReference>
<dbReference type="RefSeq" id="WP_013644323.1">
    <property type="nucleotide sequence ID" value="NC_015216.1"/>
</dbReference>
<name>F0TAU6_METLA</name>
<reference evidence="3 4" key="2">
    <citation type="journal article" date="2014" name="Int. J. Syst. Evol. Microbiol.">
        <title>Methanobacterium paludis sp. nov. and a novel strain of Methanobacterium lacus isolated from northern peatlands.</title>
        <authorList>
            <person name="Cadillo-Quiroz H."/>
            <person name="Brauer S.L."/>
            <person name="Goodson N."/>
            <person name="Yavitt J.B."/>
            <person name="Zinder S.H."/>
        </authorList>
    </citation>
    <scope>NUCLEOTIDE SEQUENCE [LARGE SCALE GENOMIC DNA]</scope>
    <source>
        <strain evidence="3 4">AL-21</strain>
    </source>
</reference>
<dbReference type="Gene3D" id="3.40.50.2000">
    <property type="entry name" value="Glycogen Phosphorylase B"/>
    <property type="match status" value="2"/>
</dbReference>
<dbReference type="HOGENOM" id="CLU_009583_2_4_2"/>
<dbReference type="GO" id="GO:0016757">
    <property type="term" value="F:glycosyltransferase activity"/>
    <property type="evidence" value="ECO:0007669"/>
    <property type="project" value="InterPro"/>
</dbReference>
<dbReference type="PANTHER" id="PTHR45947:SF3">
    <property type="entry name" value="SULFOQUINOVOSYL TRANSFERASE SQD2"/>
    <property type="match status" value="1"/>
</dbReference>
<feature type="domain" description="Glycosyltransferase subfamily 4-like N-terminal" evidence="2">
    <location>
        <begin position="20"/>
        <end position="196"/>
    </location>
</feature>
<organism evidence="3 4">
    <name type="scientific">Methanobacterium lacus (strain AL-21)</name>
    <dbReference type="NCBI Taxonomy" id="877455"/>
    <lineage>
        <taxon>Archaea</taxon>
        <taxon>Methanobacteriati</taxon>
        <taxon>Methanobacteriota</taxon>
        <taxon>Methanomada group</taxon>
        <taxon>Methanobacteria</taxon>
        <taxon>Methanobacteriales</taxon>
        <taxon>Methanobacteriaceae</taxon>
        <taxon>Methanobacterium</taxon>
    </lineage>
</organism>